<dbReference type="InterPro" id="IPR009492">
    <property type="entry name" value="TniQ"/>
</dbReference>
<sequence>MNLPLLAPMPHEFVLAHAGRIGFFFCGRIAKSQRLRLIERLAEKHCEGTAAFSLLEQVATIAGMNASDYARQHSLLPALRVAERDTAPALHGSAVRQGITKLVGSRLHTHRVHLCPRCVAEDLSHWGFSWFRRTHNLAGVEACPVHGEALHWVKNPDPFSLLPQHWVELGEVERVEFDLANEAERQFQIRLQEIYEMFLDRDRPFDLSAIYGPLARRVREIGLRNSRTGVKPPLSDYVLNSAPRAWLVRHWPELCKKESGEFFSSLDRLPGPYVTPGSGCAYAVALVTLFESTEEAARSLATPVARRKPDEKAAMKSQYSAEYWTTEFLEVFISCAGNITAISKQLGLDRGYVARKTKSLGLPSLKGISSTPRWRALERFGAGEGLAAACSAEGVDLGLVEELLRVASGKLFRAVKSVKSKKSSEVTARGVAILTT</sequence>
<evidence type="ECO:0000313" key="3">
    <source>
        <dbReference type="Proteomes" id="UP000215441"/>
    </source>
</evidence>
<dbReference type="Proteomes" id="UP000215441">
    <property type="component" value="Unassembled WGS sequence"/>
</dbReference>
<dbReference type="Pfam" id="PF06527">
    <property type="entry name" value="TniQ"/>
    <property type="match status" value="1"/>
</dbReference>
<dbReference type="OrthoDB" id="470139at2"/>
<dbReference type="RefSeq" id="WP_094291584.1">
    <property type="nucleotide sequence ID" value="NZ_NOIG01000013.1"/>
</dbReference>
<evidence type="ECO:0000313" key="2">
    <source>
        <dbReference type="EMBL" id="OYD48092.1"/>
    </source>
</evidence>
<gene>
    <name evidence="2" type="ORF">CBY09_21335</name>
</gene>
<evidence type="ECO:0000259" key="1">
    <source>
        <dbReference type="Pfam" id="PF06527"/>
    </source>
</evidence>
<feature type="domain" description="TniQ" evidence="1">
    <location>
        <begin position="49"/>
        <end position="150"/>
    </location>
</feature>
<comment type="caution">
    <text evidence="2">The sequence shown here is derived from an EMBL/GenBank/DDBJ whole genome shotgun (WGS) entry which is preliminary data.</text>
</comment>
<reference evidence="2 3" key="1">
    <citation type="submission" date="2017-07" db="EMBL/GenBank/DDBJ databases">
        <title>Acidovorax KNDSW TSA 6 genome sequence and assembly.</title>
        <authorList>
            <person name="Mayilraj S."/>
        </authorList>
    </citation>
    <scope>NUCLEOTIDE SEQUENCE [LARGE SCALE GENOMIC DNA]</scope>
    <source>
        <strain evidence="2 3">KNDSW-TSA6</strain>
    </source>
</reference>
<organism evidence="2 3">
    <name type="scientific">Acidovorax kalamii</name>
    <dbReference type="NCBI Taxonomy" id="2004485"/>
    <lineage>
        <taxon>Bacteria</taxon>
        <taxon>Pseudomonadati</taxon>
        <taxon>Pseudomonadota</taxon>
        <taxon>Betaproteobacteria</taxon>
        <taxon>Burkholderiales</taxon>
        <taxon>Comamonadaceae</taxon>
        <taxon>Acidovorax</taxon>
    </lineage>
</organism>
<proteinExistence type="predicted"/>
<dbReference type="AlphaFoldDB" id="A0A235EGD1"/>
<accession>A0A235EGD1</accession>
<dbReference type="EMBL" id="NOIG01000013">
    <property type="protein sequence ID" value="OYD48092.1"/>
    <property type="molecule type" value="Genomic_DNA"/>
</dbReference>
<name>A0A235EGD1_9BURK</name>
<keyword evidence="3" id="KW-1185">Reference proteome</keyword>
<protein>
    <recommendedName>
        <fullName evidence="1">TniQ domain-containing protein</fullName>
    </recommendedName>
</protein>